<evidence type="ECO:0000313" key="6">
    <source>
        <dbReference type="Proteomes" id="UP000886812"/>
    </source>
</evidence>
<gene>
    <name evidence="5" type="ORF">IAC75_05990</name>
</gene>
<dbReference type="GO" id="GO:0051536">
    <property type="term" value="F:iron-sulfur cluster binding"/>
    <property type="evidence" value="ECO:0007669"/>
    <property type="project" value="UniProtKB-KW"/>
</dbReference>
<dbReference type="Proteomes" id="UP000886812">
    <property type="component" value="Unassembled WGS sequence"/>
</dbReference>
<dbReference type="Gene3D" id="3.30.70.20">
    <property type="match status" value="1"/>
</dbReference>
<reference evidence="5" key="1">
    <citation type="submission" date="2020-10" db="EMBL/GenBank/DDBJ databases">
        <authorList>
            <person name="Gilroy R."/>
        </authorList>
    </citation>
    <scope>NUCLEOTIDE SEQUENCE</scope>
    <source>
        <strain evidence="5">10669</strain>
    </source>
</reference>
<dbReference type="Pfam" id="PF12838">
    <property type="entry name" value="Fer4_7"/>
    <property type="match status" value="1"/>
</dbReference>
<sequence>MKKRYFPIITNDECKGCGRCVIACPKGVLALGSALNAAGLPFVAVENEEACTGCSLCFYTCPEPGAIRIAEEKEDE</sequence>
<reference evidence="5" key="2">
    <citation type="journal article" date="2021" name="PeerJ">
        <title>Extensive microbial diversity within the chicken gut microbiome revealed by metagenomics and culture.</title>
        <authorList>
            <person name="Gilroy R."/>
            <person name="Ravi A."/>
            <person name="Getino M."/>
            <person name="Pursley I."/>
            <person name="Horton D.L."/>
            <person name="Alikhan N.F."/>
            <person name="Baker D."/>
            <person name="Gharbi K."/>
            <person name="Hall N."/>
            <person name="Watson M."/>
            <person name="Adriaenssens E.M."/>
            <person name="Foster-Nyarko E."/>
            <person name="Jarju S."/>
            <person name="Secka A."/>
            <person name="Antonio M."/>
            <person name="Oren A."/>
            <person name="Chaudhuri R.R."/>
            <person name="La Ragione R."/>
            <person name="Hildebrand F."/>
            <person name="Pallen M.J."/>
        </authorList>
    </citation>
    <scope>NUCLEOTIDE SEQUENCE</scope>
    <source>
        <strain evidence="5">10669</strain>
    </source>
</reference>
<dbReference type="PANTHER" id="PTHR43122">
    <property type="entry name" value="FERREDOXIN SUBUNIT OF PYRUVATE:FLAVODOXIN OXIDOREDUCTASE-RELATED"/>
    <property type="match status" value="1"/>
</dbReference>
<evidence type="ECO:0000256" key="1">
    <source>
        <dbReference type="ARBA" id="ARBA00022723"/>
    </source>
</evidence>
<dbReference type="GO" id="GO:0046872">
    <property type="term" value="F:metal ion binding"/>
    <property type="evidence" value="ECO:0007669"/>
    <property type="project" value="UniProtKB-KW"/>
</dbReference>
<proteinExistence type="predicted"/>
<protein>
    <submittedName>
        <fullName evidence="5">4Fe-4S dicluster domain-containing protein</fullName>
    </submittedName>
</protein>
<keyword evidence="1" id="KW-0479">Metal-binding</keyword>
<dbReference type="PROSITE" id="PS00198">
    <property type="entry name" value="4FE4S_FER_1"/>
    <property type="match status" value="1"/>
</dbReference>
<dbReference type="EMBL" id="DVOG01000155">
    <property type="protein sequence ID" value="HIV04679.1"/>
    <property type="molecule type" value="Genomic_DNA"/>
</dbReference>
<comment type="caution">
    <text evidence="5">The sequence shown here is derived from an EMBL/GenBank/DDBJ whole genome shotgun (WGS) entry which is preliminary data.</text>
</comment>
<dbReference type="AlphaFoldDB" id="A0A9D1NK83"/>
<keyword evidence="2" id="KW-0408">Iron</keyword>
<dbReference type="InterPro" id="IPR017896">
    <property type="entry name" value="4Fe4S_Fe-S-bd"/>
</dbReference>
<evidence type="ECO:0000259" key="4">
    <source>
        <dbReference type="PROSITE" id="PS51379"/>
    </source>
</evidence>
<organism evidence="5 6">
    <name type="scientific">Candidatus Spyradosoma merdigallinarum</name>
    <dbReference type="NCBI Taxonomy" id="2840950"/>
    <lineage>
        <taxon>Bacteria</taxon>
        <taxon>Pseudomonadati</taxon>
        <taxon>Verrucomicrobiota</taxon>
        <taxon>Opitutia</taxon>
        <taxon>Opitutia incertae sedis</taxon>
        <taxon>Candidatus Spyradosoma</taxon>
    </lineage>
</organism>
<evidence type="ECO:0000256" key="3">
    <source>
        <dbReference type="ARBA" id="ARBA00023014"/>
    </source>
</evidence>
<evidence type="ECO:0000256" key="2">
    <source>
        <dbReference type="ARBA" id="ARBA00023004"/>
    </source>
</evidence>
<keyword evidence="3" id="KW-0411">Iron-sulfur</keyword>
<dbReference type="SUPFAM" id="SSF54862">
    <property type="entry name" value="4Fe-4S ferredoxins"/>
    <property type="match status" value="1"/>
</dbReference>
<dbReference type="PROSITE" id="PS51379">
    <property type="entry name" value="4FE4S_FER_2"/>
    <property type="match status" value="2"/>
</dbReference>
<feature type="domain" description="4Fe-4S ferredoxin-type" evidence="4">
    <location>
        <begin position="5"/>
        <end position="34"/>
    </location>
</feature>
<dbReference type="InterPro" id="IPR017900">
    <property type="entry name" value="4Fe4S_Fe_S_CS"/>
</dbReference>
<dbReference type="PANTHER" id="PTHR43122:SF2">
    <property type="entry name" value="FERREDOXIN SUBUNIT OF PYRUVATE:FLAVODOXIN OXIDOREDUCTASE"/>
    <property type="match status" value="1"/>
</dbReference>
<accession>A0A9D1NK83</accession>
<name>A0A9D1NK83_9BACT</name>
<evidence type="ECO:0000313" key="5">
    <source>
        <dbReference type="EMBL" id="HIV04679.1"/>
    </source>
</evidence>
<feature type="domain" description="4Fe-4S ferredoxin-type" evidence="4">
    <location>
        <begin position="41"/>
        <end position="72"/>
    </location>
</feature>